<dbReference type="SUPFAM" id="SSF52743">
    <property type="entry name" value="Subtilisin-like"/>
    <property type="match status" value="1"/>
</dbReference>
<dbReference type="EMBL" id="CP042914">
    <property type="protein sequence ID" value="QEG41946.1"/>
    <property type="molecule type" value="Genomic_DNA"/>
</dbReference>
<dbReference type="InterPro" id="IPR015500">
    <property type="entry name" value="Peptidase_S8_subtilisin-rel"/>
</dbReference>
<dbReference type="OrthoDB" id="252653at2"/>
<organism evidence="9 10">
    <name type="scientific">Roseimaritima ulvae</name>
    <dbReference type="NCBI Taxonomy" id="980254"/>
    <lineage>
        <taxon>Bacteria</taxon>
        <taxon>Pseudomonadati</taxon>
        <taxon>Planctomycetota</taxon>
        <taxon>Planctomycetia</taxon>
        <taxon>Pirellulales</taxon>
        <taxon>Pirellulaceae</taxon>
        <taxon>Roseimaritima</taxon>
    </lineage>
</organism>
<dbReference type="Proteomes" id="UP000325286">
    <property type="component" value="Chromosome"/>
</dbReference>
<gene>
    <name evidence="9" type="ORF">UC8_39740</name>
</gene>
<feature type="region of interest" description="Disordered" evidence="7">
    <location>
        <begin position="1"/>
        <end position="25"/>
    </location>
</feature>
<sequence length="844" mass="89283">MDSKPNPSDAAASKRSPQRRSARYVDPLASQRRGLRVCEPRLALSASLAADLVLSSLSQAPDDVFDHAADPVTDGDWLLQQAAEVREQYGLDGAGQSIAVIDSGIAWDHVALGGGFGPGYRVVGGWDFVENDADPYDDAPAGFHGSHVSGLLAGQSEDFGGMATGADLISLRVFDDQGQGSLDAIESALQWVHENRLAYANPITTVNLSLGAILNDATETQVMGQLEDELQLLHDDGILVVAAAGNGFNADYPTRVTYPAESQWVTAVGSIDADGALSSFSQRQDGLLVAPGSQVRSTVPDHVLGWDGTVDDFATANGTSMAAPQIAGASALVRQAMLQVDPQADVDPDRILDHLRDTSITSVDSQTGISYHTVDLQTAIDSLLADTDVDPDPVLDSGLELPGDGIHLGTVQSQATVLEGDTWYELDTAHQGVLSLGASADVQLQIVDAAGNALEPLADFGSATGSAGLSETGGEVQYDYAVEQQQRLFVRIEGDAAESVRFTNLLQWTDGEVRILGTGASDSVRLDLTDSIRIEINGAQYQWATTDTQRAIHFSGSSGNDTLSFQGSSGSERISVYPASNVSVDTNRFTSQTVAVEFEGFENVRFDGGGGADQASLYDTPGSDQLTASPQFAQLSGVGYDFDIQQVPRIYVHATAGGEDTAFLYDSDDDDTLVVRPQFSSLRSQEHFNLAYGFERVYAFATAGGNDSAQLYDSAGNDRMTASAVSAGISGPGYFASARYFESVEANATAGGVDTAHLYASGTAAQWQQASGLVQMTDTDDEGRVSRQLARGFDSVATYADGQAVEFETQSRAEPVDVNEDDSVTDEQARRTLAALFAELGLDN</sequence>
<dbReference type="Gene3D" id="3.40.50.200">
    <property type="entry name" value="Peptidase S8/S53 domain"/>
    <property type="match status" value="1"/>
</dbReference>
<dbReference type="KEGG" id="rul:UC8_39740"/>
<dbReference type="InterPro" id="IPR036852">
    <property type="entry name" value="Peptidase_S8/S53_dom_sf"/>
</dbReference>
<comment type="similarity">
    <text evidence="1 5 6">Belongs to the peptidase S8 family.</text>
</comment>
<feature type="active site" description="Charge relay system" evidence="5">
    <location>
        <position position="102"/>
    </location>
</feature>
<dbReference type="PROSITE" id="PS00137">
    <property type="entry name" value="SUBTILASE_HIS"/>
    <property type="match status" value="1"/>
</dbReference>
<evidence type="ECO:0000259" key="8">
    <source>
        <dbReference type="Pfam" id="PF00082"/>
    </source>
</evidence>
<name>A0A5B9QXX7_9BACT</name>
<evidence type="ECO:0000256" key="5">
    <source>
        <dbReference type="PROSITE-ProRule" id="PRU01240"/>
    </source>
</evidence>
<feature type="active site" description="Charge relay system" evidence="5">
    <location>
        <position position="144"/>
    </location>
</feature>
<evidence type="ECO:0000256" key="1">
    <source>
        <dbReference type="ARBA" id="ARBA00011073"/>
    </source>
</evidence>
<evidence type="ECO:0000256" key="4">
    <source>
        <dbReference type="ARBA" id="ARBA00022825"/>
    </source>
</evidence>
<dbReference type="PANTHER" id="PTHR43806:SF11">
    <property type="entry name" value="CEREVISIN-RELATED"/>
    <property type="match status" value="1"/>
</dbReference>
<dbReference type="Pfam" id="PF00082">
    <property type="entry name" value="Peptidase_S8"/>
    <property type="match status" value="1"/>
</dbReference>
<evidence type="ECO:0000256" key="3">
    <source>
        <dbReference type="ARBA" id="ARBA00022801"/>
    </source>
</evidence>
<keyword evidence="4 5" id="KW-0720">Serine protease</keyword>
<keyword evidence="3 5" id="KW-0378">Hydrolase</keyword>
<evidence type="ECO:0000313" key="10">
    <source>
        <dbReference type="Proteomes" id="UP000325286"/>
    </source>
</evidence>
<feature type="active site" description="Charge relay system" evidence="5">
    <location>
        <position position="320"/>
    </location>
</feature>
<dbReference type="EC" id="3.4.21.62" evidence="9"/>
<keyword evidence="10" id="KW-1185">Reference proteome</keyword>
<dbReference type="GO" id="GO:0004252">
    <property type="term" value="F:serine-type endopeptidase activity"/>
    <property type="evidence" value="ECO:0007669"/>
    <property type="project" value="UniProtKB-UniRule"/>
</dbReference>
<dbReference type="PANTHER" id="PTHR43806">
    <property type="entry name" value="PEPTIDASE S8"/>
    <property type="match status" value="1"/>
</dbReference>
<protein>
    <submittedName>
        <fullName evidence="9">Subtilisin BL</fullName>
        <ecNumber evidence="9">3.4.21.62</ecNumber>
    </submittedName>
</protein>
<keyword evidence="2 5" id="KW-0645">Protease</keyword>
<dbReference type="RefSeq" id="WP_068141392.1">
    <property type="nucleotide sequence ID" value="NZ_CP042914.1"/>
</dbReference>
<dbReference type="InterPro" id="IPR050131">
    <property type="entry name" value="Peptidase_S8_subtilisin-like"/>
</dbReference>
<feature type="domain" description="Peptidase S8/S53" evidence="8">
    <location>
        <begin position="93"/>
        <end position="358"/>
    </location>
</feature>
<dbReference type="PROSITE" id="PS00136">
    <property type="entry name" value="SUBTILASE_ASP"/>
    <property type="match status" value="1"/>
</dbReference>
<evidence type="ECO:0000313" key="9">
    <source>
        <dbReference type="EMBL" id="QEG41946.1"/>
    </source>
</evidence>
<dbReference type="AlphaFoldDB" id="A0A5B9QXX7"/>
<evidence type="ECO:0000256" key="6">
    <source>
        <dbReference type="RuleBase" id="RU003355"/>
    </source>
</evidence>
<dbReference type="InterPro" id="IPR000209">
    <property type="entry name" value="Peptidase_S8/S53_dom"/>
</dbReference>
<dbReference type="PROSITE" id="PS00138">
    <property type="entry name" value="SUBTILASE_SER"/>
    <property type="match status" value="1"/>
</dbReference>
<dbReference type="PROSITE" id="PS51892">
    <property type="entry name" value="SUBTILASE"/>
    <property type="match status" value="1"/>
</dbReference>
<dbReference type="InterPro" id="IPR022398">
    <property type="entry name" value="Peptidase_S8_His-AS"/>
</dbReference>
<evidence type="ECO:0000256" key="2">
    <source>
        <dbReference type="ARBA" id="ARBA00022670"/>
    </source>
</evidence>
<accession>A0A5B9QXX7</accession>
<proteinExistence type="inferred from homology"/>
<dbReference type="InterPro" id="IPR023827">
    <property type="entry name" value="Peptidase_S8_Asp-AS"/>
</dbReference>
<reference evidence="9 10" key="1">
    <citation type="submission" date="2019-08" db="EMBL/GenBank/DDBJ databases">
        <title>Deep-cultivation of Planctomycetes and their phenomic and genomic characterization uncovers novel biology.</title>
        <authorList>
            <person name="Wiegand S."/>
            <person name="Jogler M."/>
            <person name="Boedeker C."/>
            <person name="Pinto D."/>
            <person name="Vollmers J."/>
            <person name="Rivas-Marin E."/>
            <person name="Kohn T."/>
            <person name="Peeters S.H."/>
            <person name="Heuer A."/>
            <person name="Rast P."/>
            <person name="Oberbeckmann S."/>
            <person name="Bunk B."/>
            <person name="Jeske O."/>
            <person name="Meyerdierks A."/>
            <person name="Storesund J.E."/>
            <person name="Kallscheuer N."/>
            <person name="Luecker S."/>
            <person name="Lage O.M."/>
            <person name="Pohl T."/>
            <person name="Merkel B.J."/>
            <person name="Hornburger P."/>
            <person name="Mueller R.-W."/>
            <person name="Bruemmer F."/>
            <person name="Labrenz M."/>
            <person name="Spormann A.M."/>
            <person name="Op den Camp H."/>
            <person name="Overmann J."/>
            <person name="Amann R."/>
            <person name="Jetten M.S.M."/>
            <person name="Mascher T."/>
            <person name="Medema M.H."/>
            <person name="Devos D.P."/>
            <person name="Kaster A.-K."/>
            <person name="Ovreas L."/>
            <person name="Rohde M."/>
            <person name="Galperin M.Y."/>
            <person name="Jogler C."/>
        </authorList>
    </citation>
    <scope>NUCLEOTIDE SEQUENCE [LARGE SCALE GENOMIC DNA]</scope>
    <source>
        <strain evidence="9 10">UC8</strain>
    </source>
</reference>
<evidence type="ECO:0000256" key="7">
    <source>
        <dbReference type="SAM" id="MobiDB-lite"/>
    </source>
</evidence>
<dbReference type="PRINTS" id="PR00723">
    <property type="entry name" value="SUBTILISIN"/>
</dbReference>
<dbReference type="GO" id="GO:0006508">
    <property type="term" value="P:proteolysis"/>
    <property type="evidence" value="ECO:0007669"/>
    <property type="project" value="UniProtKB-KW"/>
</dbReference>
<dbReference type="InterPro" id="IPR023828">
    <property type="entry name" value="Peptidase_S8_Ser-AS"/>
</dbReference>